<feature type="compositionally biased region" description="Polar residues" evidence="1">
    <location>
        <begin position="236"/>
        <end position="251"/>
    </location>
</feature>
<organism evidence="2 3">
    <name type="scientific">Coccomyxa viridis</name>
    <dbReference type="NCBI Taxonomy" id="1274662"/>
    <lineage>
        <taxon>Eukaryota</taxon>
        <taxon>Viridiplantae</taxon>
        <taxon>Chlorophyta</taxon>
        <taxon>core chlorophytes</taxon>
        <taxon>Trebouxiophyceae</taxon>
        <taxon>Trebouxiophyceae incertae sedis</taxon>
        <taxon>Coccomyxaceae</taxon>
        <taxon>Coccomyxa</taxon>
    </lineage>
</organism>
<gene>
    <name evidence="2" type="ORF">CVIRNUC_002701</name>
</gene>
<proteinExistence type="predicted"/>
<sequence length="639" mass="67166">MDTPAAADCAAAAAPEAIGRGRVLPGVPVAAVELSPNSGARPGMEALPCPGFLRLSHRTPEGDMLMCYLFTCNHWEHGSHSQLLCDWEAIRRALKEHTECRAEYSQLAQRLQETDRAHELRLQLKGFRAPRKIITAKGAMHGEPATAKEYAAASVAYENCLATLGPAVTPQAKAARSSATPALPKPKTLLQLPPHGSAEAAEIGQAELGARHKRSASSPYEPSEAGQDRHDGRTGQPEQEMQIQQVEQPNAQEGGKHVDQHAMCSQGITTLLPALEVSQAAQKAVHSIFQKTSVQAANGACEEMELPRKHQKFSEAAAPGADAGQAWLQRISAAATVGTSLDDDIQDSGSSSAHSPTASAAAATIGVCDGAGAADPSSTHTPEASAAATAATKPNNVEGAPDTSSAYPPEASETPSAAGAAALSTGQTPVVSAAAAAAGSGSHAQPPVPTSATQVMHHMEDKYYGVRLKVPGRIARAVAVAELGGVRYLVGKQMYDVLTCKGNLQKYCGRLGRVSSRMKVPRQQLEVLAEMGAMQKIQGKSATLLPVGAACVLFKLLEARPEELKAVAALRNAPALTKTQLRRLLLSAKPATTDAFRSRQCFGKNHTLSPAEKQNMHAAQEAVDGDDEGEEIQVRHRPI</sequence>
<evidence type="ECO:0000313" key="3">
    <source>
        <dbReference type="Proteomes" id="UP001314263"/>
    </source>
</evidence>
<feature type="region of interest" description="Disordered" evidence="1">
    <location>
        <begin position="173"/>
        <end position="258"/>
    </location>
</feature>
<dbReference type="EMBL" id="CAUYUE010000003">
    <property type="protein sequence ID" value="CAK0759484.1"/>
    <property type="molecule type" value="Genomic_DNA"/>
</dbReference>
<keyword evidence="3" id="KW-1185">Reference proteome</keyword>
<dbReference type="AlphaFoldDB" id="A0AAV1HYD4"/>
<evidence type="ECO:0000313" key="2">
    <source>
        <dbReference type="EMBL" id="CAK0759484.1"/>
    </source>
</evidence>
<feature type="compositionally biased region" description="Low complexity" evidence="1">
    <location>
        <begin position="404"/>
        <end position="423"/>
    </location>
</feature>
<feature type="compositionally biased region" description="Low complexity" evidence="1">
    <location>
        <begin position="376"/>
        <end position="394"/>
    </location>
</feature>
<feature type="region of interest" description="Disordered" evidence="1">
    <location>
        <begin position="607"/>
        <end position="639"/>
    </location>
</feature>
<evidence type="ECO:0000256" key="1">
    <source>
        <dbReference type="SAM" id="MobiDB-lite"/>
    </source>
</evidence>
<name>A0AAV1HYD4_9CHLO</name>
<feature type="compositionally biased region" description="Low complexity" evidence="1">
    <location>
        <begin position="179"/>
        <end position="194"/>
    </location>
</feature>
<accession>A0AAV1HYD4</accession>
<reference evidence="2 3" key="1">
    <citation type="submission" date="2023-10" db="EMBL/GenBank/DDBJ databases">
        <authorList>
            <person name="Maclean D."/>
            <person name="Macfadyen A."/>
        </authorList>
    </citation>
    <scope>NUCLEOTIDE SEQUENCE [LARGE SCALE GENOMIC DNA]</scope>
</reference>
<feature type="region of interest" description="Disordered" evidence="1">
    <location>
        <begin position="372"/>
        <end position="423"/>
    </location>
</feature>
<comment type="caution">
    <text evidence="2">The sequence shown here is derived from an EMBL/GenBank/DDBJ whole genome shotgun (WGS) entry which is preliminary data.</text>
</comment>
<protein>
    <submittedName>
        <fullName evidence="2">Uncharacterized protein</fullName>
    </submittedName>
</protein>
<dbReference type="Proteomes" id="UP001314263">
    <property type="component" value="Unassembled WGS sequence"/>
</dbReference>